<comment type="caution">
    <text evidence="1">The sequence shown here is derived from an EMBL/GenBank/DDBJ whole genome shotgun (WGS) entry which is preliminary data.</text>
</comment>
<proteinExistence type="predicted"/>
<dbReference type="EMBL" id="JANPWB010000002">
    <property type="protein sequence ID" value="KAJ1210207.1"/>
    <property type="molecule type" value="Genomic_DNA"/>
</dbReference>
<evidence type="ECO:0000313" key="1">
    <source>
        <dbReference type="EMBL" id="KAJ1210207.1"/>
    </source>
</evidence>
<name>A0AAV7WBU7_PLEWA</name>
<dbReference type="Proteomes" id="UP001066276">
    <property type="component" value="Chromosome 1_2"/>
</dbReference>
<accession>A0AAV7WBU7</accession>
<keyword evidence="2" id="KW-1185">Reference proteome</keyword>
<organism evidence="1 2">
    <name type="scientific">Pleurodeles waltl</name>
    <name type="common">Iberian ribbed newt</name>
    <dbReference type="NCBI Taxonomy" id="8319"/>
    <lineage>
        <taxon>Eukaryota</taxon>
        <taxon>Metazoa</taxon>
        <taxon>Chordata</taxon>
        <taxon>Craniata</taxon>
        <taxon>Vertebrata</taxon>
        <taxon>Euteleostomi</taxon>
        <taxon>Amphibia</taxon>
        <taxon>Batrachia</taxon>
        <taxon>Caudata</taxon>
        <taxon>Salamandroidea</taxon>
        <taxon>Salamandridae</taxon>
        <taxon>Pleurodelinae</taxon>
        <taxon>Pleurodeles</taxon>
    </lineage>
</organism>
<sequence>MEVYGSFCASAGFTVGRGAGPAFSAGAPFRLSLLPTWPVVSGPARPPFKFSTSRSLYTVSGLGGLLVLGSRFGFCCCVSAEPPFCFTALLQHQGRWTVWSQLDLSRLPFLDVPGVPLCATGHSWRSRGSGIQDNCAKIGGHRELRFTRAAPSASSHGSILIT</sequence>
<evidence type="ECO:0000313" key="2">
    <source>
        <dbReference type="Proteomes" id="UP001066276"/>
    </source>
</evidence>
<protein>
    <submittedName>
        <fullName evidence="1">Uncharacterized protein</fullName>
    </submittedName>
</protein>
<dbReference type="AlphaFoldDB" id="A0AAV7WBU7"/>
<reference evidence="1" key="1">
    <citation type="journal article" date="2022" name="bioRxiv">
        <title>Sequencing and chromosome-scale assembly of the giantPleurodeles waltlgenome.</title>
        <authorList>
            <person name="Brown T."/>
            <person name="Elewa A."/>
            <person name="Iarovenko S."/>
            <person name="Subramanian E."/>
            <person name="Araus A.J."/>
            <person name="Petzold A."/>
            <person name="Susuki M."/>
            <person name="Suzuki K.-i.T."/>
            <person name="Hayashi T."/>
            <person name="Toyoda A."/>
            <person name="Oliveira C."/>
            <person name="Osipova E."/>
            <person name="Leigh N.D."/>
            <person name="Simon A."/>
            <person name="Yun M.H."/>
        </authorList>
    </citation>
    <scope>NUCLEOTIDE SEQUENCE</scope>
    <source>
        <strain evidence="1">20211129_DDA</strain>
        <tissue evidence="1">Liver</tissue>
    </source>
</reference>
<gene>
    <name evidence="1" type="ORF">NDU88_005575</name>
</gene>